<feature type="compositionally biased region" description="Low complexity" evidence="1">
    <location>
        <begin position="301"/>
        <end position="312"/>
    </location>
</feature>
<accession>A0AAD5TYL1</accession>
<keyword evidence="2" id="KW-1133">Transmembrane helix</keyword>
<name>A0AAD5TYL1_9FUNG</name>
<dbReference type="AlphaFoldDB" id="A0AAD5TYL1"/>
<gene>
    <name evidence="3" type="ORF">HK099_007763</name>
</gene>
<sequence length="425" mass="47884">YLNFKSQSNFFFNWVNDPINNFVTADTVKDGGFSFIIDFGLGSYLSAGIAGTSLFSFIFTVLGYSMSKRGKIKNMFPYKQSKKKEIDSDDDDVKGGGDFRGNTITPSGSQVNLYDKYDNNQKLYDNENYDFQNQIPLQPLQNWNSNSNPLYSNATTPVQNYYEPKFVDYSSKDTSNNGGYTDTSAPSDVISSPVFNRNQNQQQYSPYTDNNYYTTYEENYSGTGASAPSDNIQYPDPVIATAPTWGGNGGRLGNANYNNHSQKKDNYNAPNSINYNGNASNSTRKVTKNINQSIKNGYAQNNVDNSNRFNDNYDYDTRPYKSQNEESRSVKASKSQYANDNVQGDWKSSTSSPKLRPELEITWQPKSKKDLNNLKVVNLDEDNDASRWSIYTEAPLPKNSASRKTYGTQSRTNRNYDNLGRGGAY</sequence>
<comment type="caution">
    <text evidence="3">The sequence shown here is derived from an EMBL/GenBank/DDBJ whole genome shotgun (WGS) entry which is preliminary data.</text>
</comment>
<reference evidence="3" key="1">
    <citation type="submission" date="2020-05" db="EMBL/GenBank/DDBJ databases">
        <title>Phylogenomic resolution of chytrid fungi.</title>
        <authorList>
            <person name="Stajich J.E."/>
            <person name="Amses K."/>
            <person name="Simmons R."/>
            <person name="Seto K."/>
            <person name="Myers J."/>
            <person name="Bonds A."/>
            <person name="Quandt C.A."/>
            <person name="Barry K."/>
            <person name="Liu P."/>
            <person name="Grigoriev I."/>
            <person name="Longcore J.E."/>
            <person name="James T.Y."/>
        </authorList>
    </citation>
    <scope>NUCLEOTIDE SEQUENCE</scope>
    <source>
        <strain evidence="3">JEL0476</strain>
    </source>
</reference>
<feature type="compositionally biased region" description="Basic and acidic residues" evidence="1">
    <location>
        <begin position="315"/>
        <end position="329"/>
    </location>
</feature>
<evidence type="ECO:0000313" key="4">
    <source>
        <dbReference type="Proteomes" id="UP001211065"/>
    </source>
</evidence>
<keyword evidence="4" id="KW-1185">Reference proteome</keyword>
<feature type="region of interest" description="Disordered" evidence="1">
    <location>
        <begin position="86"/>
        <end position="107"/>
    </location>
</feature>
<feature type="transmembrane region" description="Helical" evidence="2">
    <location>
        <begin position="44"/>
        <end position="65"/>
    </location>
</feature>
<feature type="compositionally biased region" description="Polar residues" evidence="1">
    <location>
        <begin position="399"/>
        <end position="416"/>
    </location>
</feature>
<evidence type="ECO:0000256" key="2">
    <source>
        <dbReference type="SAM" id="Phobius"/>
    </source>
</evidence>
<keyword evidence="2" id="KW-0812">Transmembrane</keyword>
<feature type="compositionally biased region" description="Polar residues" evidence="1">
    <location>
        <begin position="330"/>
        <end position="353"/>
    </location>
</feature>
<feature type="compositionally biased region" description="Polar residues" evidence="1">
    <location>
        <begin position="268"/>
        <end position="283"/>
    </location>
</feature>
<keyword evidence="2" id="KW-0472">Membrane</keyword>
<feature type="region of interest" description="Disordered" evidence="1">
    <location>
        <begin position="253"/>
        <end position="283"/>
    </location>
</feature>
<organism evidence="3 4">
    <name type="scientific">Clydaea vesicula</name>
    <dbReference type="NCBI Taxonomy" id="447962"/>
    <lineage>
        <taxon>Eukaryota</taxon>
        <taxon>Fungi</taxon>
        <taxon>Fungi incertae sedis</taxon>
        <taxon>Chytridiomycota</taxon>
        <taxon>Chytridiomycota incertae sedis</taxon>
        <taxon>Chytridiomycetes</taxon>
        <taxon>Lobulomycetales</taxon>
        <taxon>Lobulomycetaceae</taxon>
        <taxon>Clydaea</taxon>
    </lineage>
</organism>
<proteinExistence type="predicted"/>
<evidence type="ECO:0000313" key="3">
    <source>
        <dbReference type="EMBL" id="KAJ3212281.1"/>
    </source>
</evidence>
<dbReference type="EMBL" id="JADGJW010000786">
    <property type="protein sequence ID" value="KAJ3212281.1"/>
    <property type="molecule type" value="Genomic_DNA"/>
</dbReference>
<evidence type="ECO:0000256" key="1">
    <source>
        <dbReference type="SAM" id="MobiDB-lite"/>
    </source>
</evidence>
<feature type="non-terminal residue" evidence="3">
    <location>
        <position position="1"/>
    </location>
</feature>
<feature type="region of interest" description="Disordered" evidence="1">
    <location>
        <begin position="297"/>
        <end position="360"/>
    </location>
</feature>
<dbReference type="Proteomes" id="UP001211065">
    <property type="component" value="Unassembled WGS sequence"/>
</dbReference>
<feature type="region of interest" description="Disordered" evidence="1">
    <location>
        <begin position="393"/>
        <end position="425"/>
    </location>
</feature>
<protein>
    <submittedName>
        <fullName evidence="3">Uncharacterized protein</fullName>
    </submittedName>
</protein>